<name>A0A6C0D7W3_9ZZZZ</name>
<comment type="subcellular location">
    <subcellularLocation>
        <location evidence="1">Membrane</location>
        <topology evidence="1">Multi-pass membrane protein</topology>
    </subcellularLocation>
</comment>
<keyword evidence="4 8" id="KW-1133">Transmembrane helix</keyword>
<feature type="domain" description="Cytochrome b5 heme-binding" evidence="9">
    <location>
        <begin position="6"/>
        <end position="49"/>
    </location>
</feature>
<keyword evidence="5" id="KW-0560">Oxidoreductase</keyword>
<dbReference type="CDD" id="cd03506">
    <property type="entry name" value="Delta6-FADS-like"/>
    <property type="match status" value="1"/>
</dbReference>
<dbReference type="Pfam" id="PF00487">
    <property type="entry name" value="FA_desaturase"/>
    <property type="match status" value="1"/>
</dbReference>
<evidence type="ECO:0000256" key="2">
    <source>
        <dbReference type="ARBA" id="ARBA00009295"/>
    </source>
</evidence>
<dbReference type="Pfam" id="PF00173">
    <property type="entry name" value="Cyt-b5"/>
    <property type="match status" value="1"/>
</dbReference>
<feature type="domain" description="Fatty acid desaturase" evidence="10">
    <location>
        <begin position="115"/>
        <end position="368"/>
    </location>
</feature>
<feature type="transmembrane region" description="Helical" evidence="8">
    <location>
        <begin position="98"/>
        <end position="122"/>
    </location>
</feature>
<dbReference type="PANTHER" id="PTHR19353:SF88">
    <property type="entry name" value="DELTA(5) FATTY ACID DESATURASE FAT-4"/>
    <property type="match status" value="1"/>
</dbReference>
<dbReference type="InterPro" id="IPR005804">
    <property type="entry name" value="FA_desaturase_dom"/>
</dbReference>
<dbReference type="GO" id="GO:0016020">
    <property type="term" value="C:membrane"/>
    <property type="evidence" value="ECO:0007669"/>
    <property type="project" value="UniProtKB-SubCell"/>
</dbReference>
<evidence type="ECO:0000256" key="5">
    <source>
        <dbReference type="ARBA" id="ARBA00023002"/>
    </source>
</evidence>
<dbReference type="GO" id="GO:0006629">
    <property type="term" value="P:lipid metabolic process"/>
    <property type="evidence" value="ECO:0007669"/>
    <property type="project" value="UniProtKB-KW"/>
</dbReference>
<proteinExistence type="inferred from homology"/>
<accession>A0A6C0D7W3</accession>
<evidence type="ECO:0000313" key="11">
    <source>
        <dbReference type="EMBL" id="QHT13136.1"/>
    </source>
</evidence>
<keyword evidence="7 8" id="KW-0472">Membrane</keyword>
<evidence type="ECO:0000256" key="3">
    <source>
        <dbReference type="ARBA" id="ARBA00022692"/>
    </source>
</evidence>
<keyword evidence="3 8" id="KW-0812">Transmembrane</keyword>
<feature type="transmembrane region" description="Helical" evidence="8">
    <location>
        <begin position="269"/>
        <end position="292"/>
    </location>
</feature>
<reference evidence="11" key="1">
    <citation type="journal article" date="2020" name="Nature">
        <title>Giant virus diversity and host interactions through global metagenomics.</title>
        <authorList>
            <person name="Schulz F."/>
            <person name="Roux S."/>
            <person name="Paez-Espino D."/>
            <person name="Jungbluth S."/>
            <person name="Walsh D.A."/>
            <person name="Denef V.J."/>
            <person name="McMahon K.D."/>
            <person name="Konstantinidis K.T."/>
            <person name="Eloe-Fadrosh E.A."/>
            <person name="Kyrpides N.C."/>
            <person name="Woyke T."/>
        </authorList>
    </citation>
    <scope>NUCLEOTIDE SEQUENCE</scope>
    <source>
        <strain evidence="11">GVMAG-M-3300023174-131</strain>
    </source>
</reference>
<dbReference type="InterPro" id="IPR012171">
    <property type="entry name" value="Fatty_acid_desaturase"/>
</dbReference>
<feature type="transmembrane region" description="Helical" evidence="8">
    <location>
        <begin position="210"/>
        <end position="231"/>
    </location>
</feature>
<evidence type="ECO:0000259" key="9">
    <source>
        <dbReference type="Pfam" id="PF00173"/>
    </source>
</evidence>
<evidence type="ECO:0000256" key="8">
    <source>
        <dbReference type="SAM" id="Phobius"/>
    </source>
</evidence>
<dbReference type="SUPFAM" id="SSF55856">
    <property type="entry name" value="Cytochrome b5-like heme/steroid binding domain"/>
    <property type="match status" value="1"/>
</dbReference>
<evidence type="ECO:0000256" key="1">
    <source>
        <dbReference type="ARBA" id="ARBA00004141"/>
    </source>
</evidence>
<evidence type="ECO:0000256" key="6">
    <source>
        <dbReference type="ARBA" id="ARBA00023098"/>
    </source>
</evidence>
<protein>
    <submittedName>
        <fullName evidence="11">Uncharacterized protein</fullName>
    </submittedName>
</protein>
<keyword evidence="6" id="KW-0443">Lipid metabolism</keyword>
<dbReference type="GO" id="GO:0016717">
    <property type="term" value="F:oxidoreductase activity, acting on paired donors, with oxidation of a pair of donors resulting in the reduction of molecular oxygen to two molecules of water"/>
    <property type="evidence" value="ECO:0007669"/>
    <property type="project" value="TreeGrafter"/>
</dbReference>
<sequence>MKTINIKGVKYDITNYKHPGGNVIDSMTDGQDATYAFEEFHYRSKKAKIVLDNLDKISNVQNDSEMLKDFEKFRKSLEEKGFFKPSYKHITFRILELIFIYSIAIYLIPYNIIGSIFLFGIFGGRCGWLQHEGGHNSLTGNIKIDKIIQNISIGFGLLTDGSMWNSMHNRHHANTQKIGYDMDLDTAPLVAFYENALKNNNKIVKYWLKYQAYTFLPITSGIFVMLFWILYLHPRKIIRDKNILQGLIVILGHISRVSLFIYFRNSTVFQGICYHLITLWVSGIYLFGHFALSHTFMPTIEKNENKNWVLNALEHTVDIDPQNKLISWIMGHLNNQVVHHLFLSMPQYRGPEVSKELILFCKKWDLKYTIIGYFEAWYLMFENLKDIGYKIFIKSV</sequence>
<dbReference type="PANTHER" id="PTHR19353">
    <property type="entry name" value="FATTY ACID DESATURASE 2"/>
    <property type="match status" value="1"/>
</dbReference>
<dbReference type="EMBL" id="MN739563">
    <property type="protein sequence ID" value="QHT13136.1"/>
    <property type="molecule type" value="Genomic_DNA"/>
</dbReference>
<evidence type="ECO:0000256" key="4">
    <source>
        <dbReference type="ARBA" id="ARBA00022989"/>
    </source>
</evidence>
<comment type="similarity">
    <text evidence="2">Belongs to the fatty acid desaturase type 1 family.</text>
</comment>
<dbReference type="Gene3D" id="3.10.120.10">
    <property type="entry name" value="Cytochrome b5-like heme/steroid binding domain"/>
    <property type="match status" value="1"/>
</dbReference>
<organism evidence="11">
    <name type="scientific">viral metagenome</name>
    <dbReference type="NCBI Taxonomy" id="1070528"/>
    <lineage>
        <taxon>unclassified sequences</taxon>
        <taxon>metagenomes</taxon>
        <taxon>organismal metagenomes</taxon>
    </lineage>
</organism>
<dbReference type="InterPro" id="IPR036400">
    <property type="entry name" value="Cyt_B5-like_heme/steroid_sf"/>
</dbReference>
<evidence type="ECO:0000259" key="10">
    <source>
        <dbReference type="Pfam" id="PF00487"/>
    </source>
</evidence>
<dbReference type="AlphaFoldDB" id="A0A6C0D7W3"/>
<evidence type="ECO:0000256" key="7">
    <source>
        <dbReference type="ARBA" id="ARBA00023136"/>
    </source>
</evidence>
<dbReference type="InterPro" id="IPR001199">
    <property type="entry name" value="Cyt_B5-like_heme/steroid-bd"/>
</dbReference>
<dbReference type="PIRSF" id="PIRSF015921">
    <property type="entry name" value="FA_sphinglp_des"/>
    <property type="match status" value="1"/>
</dbReference>